<dbReference type="InterPro" id="IPR029052">
    <property type="entry name" value="Metallo-depent_PP-like"/>
</dbReference>
<dbReference type="AlphaFoldDB" id="I5BVF9"/>
<feature type="domain" description="Calcineurin-like phosphoesterase" evidence="5">
    <location>
        <begin position="4"/>
        <end position="196"/>
    </location>
</feature>
<dbReference type="InterPro" id="IPR026575">
    <property type="entry name" value="GpdQ/CpdA-like"/>
</dbReference>
<organism evidence="6 7">
    <name type="scientific">Nitratireductor aquibiodomus RA22</name>
    <dbReference type="NCBI Taxonomy" id="1189611"/>
    <lineage>
        <taxon>Bacteria</taxon>
        <taxon>Pseudomonadati</taxon>
        <taxon>Pseudomonadota</taxon>
        <taxon>Alphaproteobacteria</taxon>
        <taxon>Hyphomicrobiales</taxon>
        <taxon>Phyllobacteriaceae</taxon>
        <taxon>Nitratireductor</taxon>
    </lineage>
</organism>
<keyword evidence="3" id="KW-0408">Iron</keyword>
<dbReference type="InterPro" id="IPR050884">
    <property type="entry name" value="CNP_phosphodiesterase-III"/>
</dbReference>
<dbReference type="GO" id="GO:0004112">
    <property type="term" value="F:cyclic-nucleotide phosphodiesterase activity"/>
    <property type="evidence" value="ECO:0007669"/>
    <property type="project" value="InterPro"/>
</dbReference>
<dbReference type="EMBL" id="AJXZ01000038">
    <property type="protein sequence ID" value="EIM73561.1"/>
    <property type="molecule type" value="Genomic_DNA"/>
</dbReference>
<dbReference type="RefSeq" id="WP_007009410.1">
    <property type="nucleotide sequence ID" value="NZ_AJXZ01000038.1"/>
</dbReference>
<keyword evidence="1" id="KW-0479">Metal-binding</keyword>
<reference evidence="6 7" key="1">
    <citation type="journal article" date="2012" name="J. Bacteriol.">
        <title>Genome Sequence of Nitratireductor aquibiodomus Strain RA22.</title>
        <authorList>
            <person name="Singh A."/>
            <person name="Jangir P.K."/>
            <person name="Kumari C."/>
            <person name="Sharma R."/>
        </authorList>
    </citation>
    <scope>NUCLEOTIDE SEQUENCE [LARGE SCALE GENOMIC DNA]</scope>
    <source>
        <strain evidence="6 7">RA22</strain>
    </source>
</reference>
<dbReference type="SUPFAM" id="SSF56300">
    <property type="entry name" value="Metallo-dependent phosphatases"/>
    <property type="match status" value="1"/>
</dbReference>
<dbReference type="OrthoDB" id="651281at2"/>
<dbReference type="PANTHER" id="PTHR42988">
    <property type="entry name" value="PHOSPHOHYDROLASE"/>
    <property type="match status" value="1"/>
</dbReference>
<dbReference type="Proteomes" id="UP000004622">
    <property type="component" value="Unassembled WGS sequence"/>
</dbReference>
<dbReference type="PANTHER" id="PTHR42988:SF2">
    <property type="entry name" value="CYCLIC NUCLEOTIDE PHOSPHODIESTERASE CBUA0032-RELATED"/>
    <property type="match status" value="1"/>
</dbReference>
<evidence type="ECO:0000259" key="5">
    <source>
        <dbReference type="Pfam" id="PF00149"/>
    </source>
</evidence>
<comment type="caution">
    <text evidence="6">The sequence shown here is derived from an EMBL/GenBank/DDBJ whole genome shotgun (WGS) entry which is preliminary data.</text>
</comment>
<dbReference type="Pfam" id="PF00149">
    <property type="entry name" value="Metallophos"/>
    <property type="match status" value="1"/>
</dbReference>
<dbReference type="Gene3D" id="3.60.21.10">
    <property type="match status" value="1"/>
</dbReference>
<evidence type="ECO:0000256" key="3">
    <source>
        <dbReference type="ARBA" id="ARBA00023004"/>
    </source>
</evidence>
<dbReference type="InterPro" id="IPR004843">
    <property type="entry name" value="Calcineurin-like_PHP"/>
</dbReference>
<sequence>MKKLIWLTDLHLVDPEQDWPAGVDPLAHLRACLKEIEALHADADRIIISGDLIQLNNTRAYEVLRRELEPLHLPHRLLVGNHDDRDALLSVFPEVDRSDSFVQYAEEVGGARILYLDTLASDGNHHGELCPTRMKWIAEQFETAGDKPLLIFLHHPPCSIGVPALDRLKLQDTAPFADLLRTRRGLAHLFCGHVHRNVSGLWAGHPFAALKSTHVQFDLDMTGDKLVRSTEPPGFAVIHFTNEQITVNYRDIPTGTVSRHST</sequence>
<keyword evidence="2" id="KW-0378">Hydrolase</keyword>
<proteinExistence type="inferred from homology"/>
<evidence type="ECO:0000256" key="4">
    <source>
        <dbReference type="ARBA" id="ARBA00025742"/>
    </source>
</evidence>
<evidence type="ECO:0000256" key="2">
    <source>
        <dbReference type="ARBA" id="ARBA00022801"/>
    </source>
</evidence>
<accession>I5BVF9</accession>
<evidence type="ECO:0000256" key="1">
    <source>
        <dbReference type="ARBA" id="ARBA00022723"/>
    </source>
</evidence>
<dbReference type="PATRIC" id="fig|1189611.3.peg.3104"/>
<protein>
    <submittedName>
        <fullName evidence="6">3',5'-cyclic-nucleotide phosphodiesterase</fullName>
    </submittedName>
</protein>
<name>I5BVF9_9HYPH</name>
<dbReference type="CDD" id="cd07402">
    <property type="entry name" value="MPP_GpdQ"/>
    <property type="match status" value="1"/>
</dbReference>
<comment type="similarity">
    <text evidence="4">Belongs to the cyclic nucleotide phosphodiesterase class-III family.</text>
</comment>
<evidence type="ECO:0000313" key="6">
    <source>
        <dbReference type="EMBL" id="EIM73561.1"/>
    </source>
</evidence>
<gene>
    <name evidence="6" type="ORF">A33O_15351</name>
</gene>
<evidence type="ECO:0000313" key="7">
    <source>
        <dbReference type="Proteomes" id="UP000004622"/>
    </source>
</evidence>
<dbReference type="GO" id="GO:0046872">
    <property type="term" value="F:metal ion binding"/>
    <property type="evidence" value="ECO:0007669"/>
    <property type="project" value="UniProtKB-KW"/>
</dbReference>